<organism evidence="1 2">
    <name type="scientific">Orenia metallireducens</name>
    <dbReference type="NCBI Taxonomy" id="1413210"/>
    <lineage>
        <taxon>Bacteria</taxon>
        <taxon>Bacillati</taxon>
        <taxon>Bacillota</taxon>
        <taxon>Clostridia</taxon>
        <taxon>Halanaerobiales</taxon>
        <taxon>Halobacteroidaceae</taxon>
        <taxon>Orenia</taxon>
    </lineage>
</organism>
<name>A0A285F2V3_9FIRM</name>
<keyword evidence="2" id="KW-1185">Reference proteome</keyword>
<gene>
    <name evidence="1" type="ORF">SAMN06265827_10196</name>
</gene>
<dbReference type="AlphaFoldDB" id="A0A285F2V3"/>
<evidence type="ECO:0000313" key="1">
    <source>
        <dbReference type="EMBL" id="SNY05602.1"/>
    </source>
</evidence>
<dbReference type="CDD" id="cd24049">
    <property type="entry name" value="ASKHA_NBD_PilM"/>
    <property type="match status" value="1"/>
</dbReference>
<dbReference type="SUPFAM" id="SSF53067">
    <property type="entry name" value="Actin-like ATPase domain"/>
    <property type="match status" value="2"/>
</dbReference>
<dbReference type="InterPro" id="IPR005883">
    <property type="entry name" value="PilM"/>
</dbReference>
<dbReference type="InterPro" id="IPR043129">
    <property type="entry name" value="ATPase_NBD"/>
</dbReference>
<dbReference type="EMBL" id="OBDZ01000001">
    <property type="protein sequence ID" value="SNY05602.1"/>
    <property type="molecule type" value="Genomic_DNA"/>
</dbReference>
<dbReference type="STRING" id="1413210.U472_10250"/>
<dbReference type="RefSeq" id="WP_172431782.1">
    <property type="nucleotide sequence ID" value="NZ_OBDZ01000001.1"/>
</dbReference>
<dbReference type="InterPro" id="IPR050696">
    <property type="entry name" value="FtsA/MreB"/>
</dbReference>
<dbReference type="PANTHER" id="PTHR32432">
    <property type="entry name" value="CELL DIVISION PROTEIN FTSA-RELATED"/>
    <property type="match status" value="1"/>
</dbReference>
<evidence type="ECO:0000313" key="2">
    <source>
        <dbReference type="Proteomes" id="UP000219573"/>
    </source>
</evidence>
<dbReference type="Proteomes" id="UP000219573">
    <property type="component" value="Unassembled WGS sequence"/>
</dbReference>
<sequence length="321" mass="36542">MLSRIKSLFDPKVLGIDFGDKLIKVVEIERGTKAIKLKRLALIENDRMVVNGEIKDFARLKKELEAVLAKKEIRAKKVITAISSERITKTIIEVPVMPQGDLAKVLPVEFEYYATLPLKQISFQYEILSEDNGRYKVLVMGVKKSIIYDYLDLFEKLQLHPLAIEAEFMALARFIKTLSDREQQNCCIIDLGSNTTDVSIIHQGEIIFNRTVESGEDDFNSSNEQLATFKALATKVYRCLDYFEIKYRDYQVNKVLLAGAKNRCRGFVQQLANIIGVEIAKISWGSRLEIDLNQEDMSLYNDNRDIFTVAIGLALRGDGDD</sequence>
<proteinExistence type="predicted"/>
<protein>
    <submittedName>
        <fullName evidence="1">Type IV pilus assembly protein PilM</fullName>
    </submittedName>
</protein>
<dbReference type="Pfam" id="PF11104">
    <property type="entry name" value="PilM_2"/>
    <property type="match status" value="1"/>
</dbReference>
<reference evidence="2" key="1">
    <citation type="submission" date="2017-09" db="EMBL/GenBank/DDBJ databases">
        <authorList>
            <person name="Varghese N."/>
            <person name="Submissions S."/>
        </authorList>
    </citation>
    <scope>NUCLEOTIDE SEQUENCE [LARGE SCALE GENOMIC DNA]</scope>
    <source>
        <strain evidence="2">MSL47</strain>
    </source>
</reference>
<accession>A0A285F2V3</accession>
<dbReference type="PANTHER" id="PTHR32432:SF3">
    <property type="entry name" value="ETHANOLAMINE UTILIZATION PROTEIN EUTJ"/>
    <property type="match status" value="1"/>
</dbReference>
<dbReference type="Gene3D" id="3.30.420.40">
    <property type="match status" value="2"/>
</dbReference>